<evidence type="ECO:0000259" key="5">
    <source>
        <dbReference type="PROSITE" id="PS50983"/>
    </source>
</evidence>
<gene>
    <name evidence="6" type="primary">yfiY</name>
    <name evidence="6" type="ORF">NCTC12020_00085</name>
</gene>
<dbReference type="PROSITE" id="PS51257">
    <property type="entry name" value="PROKAR_LIPOPROTEIN"/>
    <property type="match status" value="1"/>
</dbReference>
<keyword evidence="6" id="KW-0449">Lipoprotein</keyword>
<reference evidence="6 7" key="1">
    <citation type="submission" date="2018-06" db="EMBL/GenBank/DDBJ databases">
        <authorList>
            <consortium name="Pathogen Informatics"/>
            <person name="Doyle S."/>
        </authorList>
    </citation>
    <scope>NUCLEOTIDE SEQUENCE [LARGE SCALE GENOMIC DNA]</scope>
    <source>
        <strain evidence="6 7">NCTC12020</strain>
    </source>
</reference>
<evidence type="ECO:0000313" key="7">
    <source>
        <dbReference type="Proteomes" id="UP000255367"/>
    </source>
</evidence>
<keyword evidence="3" id="KW-0813">Transport</keyword>
<comment type="subcellular location">
    <subcellularLocation>
        <location evidence="1">Cell envelope</location>
    </subcellularLocation>
</comment>
<evidence type="ECO:0000256" key="4">
    <source>
        <dbReference type="ARBA" id="ARBA00022729"/>
    </source>
</evidence>
<protein>
    <submittedName>
        <fullName evidence="6">Probable siderophore-binding lipoprotein yfiY</fullName>
    </submittedName>
</protein>
<dbReference type="Gene3D" id="3.40.50.1980">
    <property type="entry name" value="Nitrogenase molybdenum iron protein domain"/>
    <property type="match status" value="2"/>
</dbReference>
<sequence>MRPFKRILTIVTIVLLALVVLAGCGKTDSSHTSETRTITYKDQTYTVPANPQRIATLANSLLNFLDAIDGQSISRVDSSDALSDKLKALPSLGQTANINMEELLSLKPDLVIGLSNQHGKYEGQLQSNQLPHILVSYDGIKDNVPLLLFLGELTHHETKAKEVVAQYNTNIDKVKAAIKNVTPARVAVLRATGKAVTAETELAVTAAMVKELGMTNVVLQHGDFDKSAKTIPYSLETLAADDPDIIFISTMGKKEDITKTMEKEMTSNPAWQNLTAVKNGKVYYLPSNLFLLNPGLHTPDAMAELVNMAYGIKVDF</sequence>
<dbReference type="EMBL" id="UHIO01000001">
    <property type="protein sequence ID" value="SUP39569.1"/>
    <property type="molecule type" value="Genomic_DNA"/>
</dbReference>
<dbReference type="GO" id="GO:1901678">
    <property type="term" value="P:iron coordination entity transport"/>
    <property type="evidence" value="ECO:0007669"/>
    <property type="project" value="UniProtKB-ARBA"/>
</dbReference>
<evidence type="ECO:0000256" key="3">
    <source>
        <dbReference type="ARBA" id="ARBA00022448"/>
    </source>
</evidence>
<dbReference type="RefSeq" id="WP_115309372.1">
    <property type="nucleotide sequence ID" value="NZ_UHIO01000001.1"/>
</dbReference>
<dbReference type="AlphaFoldDB" id="A0A380NF59"/>
<dbReference type="GO" id="GO:0030288">
    <property type="term" value="C:outer membrane-bounded periplasmic space"/>
    <property type="evidence" value="ECO:0007669"/>
    <property type="project" value="TreeGrafter"/>
</dbReference>
<evidence type="ECO:0000256" key="1">
    <source>
        <dbReference type="ARBA" id="ARBA00004196"/>
    </source>
</evidence>
<dbReference type="PANTHER" id="PTHR30532">
    <property type="entry name" value="IRON III DICITRATE-BINDING PERIPLASMIC PROTEIN"/>
    <property type="match status" value="1"/>
</dbReference>
<dbReference type="OrthoDB" id="9816357at2"/>
<dbReference type="PROSITE" id="PS50983">
    <property type="entry name" value="FE_B12_PBP"/>
    <property type="match status" value="1"/>
</dbReference>
<name>A0A380NF59_9FIRM</name>
<dbReference type="InterPro" id="IPR002491">
    <property type="entry name" value="ABC_transptr_periplasmic_BD"/>
</dbReference>
<organism evidence="6 7">
    <name type="scientific">Veillonella criceti</name>
    <dbReference type="NCBI Taxonomy" id="103891"/>
    <lineage>
        <taxon>Bacteria</taxon>
        <taxon>Bacillati</taxon>
        <taxon>Bacillota</taxon>
        <taxon>Negativicutes</taxon>
        <taxon>Veillonellales</taxon>
        <taxon>Veillonellaceae</taxon>
        <taxon>Veillonella</taxon>
    </lineage>
</organism>
<dbReference type="Proteomes" id="UP000255367">
    <property type="component" value="Unassembled WGS sequence"/>
</dbReference>
<keyword evidence="7" id="KW-1185">Reference proteome</keyword>
<dbReference type="InterPro" id="IPR051313">
    <property type="entry name" value="Bact_iron-sidero_bind"/>
</dbReference>
<dbReference type="PANTHER" id="PTHR30532:SF1">
    <property type="entry name" value="IRON(3+)-HYDROXAMATE-BINDING PROTEIN FHUD"/>
    <property type="match status" value="1"/>
</dbReference>
<keyword evidence="4" id="KW-0732">Signal</keyword>
<dbReference type="SUPFAM" id="SSF53807">
    <property type="entry name" value="Helical backbone' metal receptor"/>
    <property type="match status" value="1"/>
</dbReference>
<evidence type="ECO:0000256" key="2">
    <source>
        <dbReference type="ARBA" id="ARBA00008814"/>
    </source>
</evidence>
<dbReference type="Pfam" id="PF01497">
    <property type="entry name" value="Peripla_BP_2"/>
    <property type="match status" value="1"/>
</dbReference>
<comment type="similarity">
    <text evidence="2">Belongs to the bacterial solute-binding protein 8 family.</text>
</comment>
<accession>A0A380NF59</accession>
<feature type="domain" description="Fe/B12 periplasmic-binding" evidence="5">
    <location>
        <begin position="53"/>
        <end position="313"/>
    </location>
</feature>
<evidence type="ECO:0000313" key="6">
    <source>
        <dbReference type="EMBL" id="SUP39569.1"/>
    </source>
</evidence>
<proteinExistence type="inferred from homology"/>